<dbReference type="GO" id="GO:0046872">
    <property type="term" value="F:metal ion binding"/>
    <property type="evidence" value="ECO:0007669"/>
    <property type="project" value="UniProtKB-KW"/>
</dbReference>
<sequence length="314" mass="35629">MFYLDQVRSALFGISVADALGVPAEFMDRVSLKATPIIGMQSGGIHNQELGTWSDDSSLTFCLADNLELNFNLEKIANSFLKWVEEDYWRPRGEIFDIGIATRKSIFNLYTGVQPELSGGESELDNGNGALMRILPLVFFTFDKNIDERFTYTKKMASITHRHIRSIIACFYYLEFARYLLKGLDKLDSYMRLQKEIPSYLATLNISKTEIDMFDRLFKQNIAQFNEDEIESSGYVLHTLEASIWCLLNNDDYSSTVLNAVNLGEDSDTTAAVAGGLAGLLYGIDSIPQEWMNVLAKKEEIEQLSKKFFNAMKR</sequence>
<dbReference type="InterPro" id="IPR036705">
    <property type="entry name" value="Ribosyl_crysJ1_sf"/>
</dbReference>
<gene>
    <name evidence="4" type="ORF">BKG88_05545</name>
</gene>
<dbReference type="GO" id="GO:0016787">
    <property type="term" value="F:hydrolase activity"/>
    <property type="evidence" value="ECO:0007669"/>
    <property type="project" value="UniProtKB-KW"/>
</dbReference>
<evidence type="ECO:0000256" key="2">
    <source>
        <dbReference type="ARBA" id="ARBA00022801"/>
    </source>
</evidence>
<evidence type="ECO:0000313" key="5">
    <source>
        <dbReference type="Proteomes" id="UP000189353"/>
    </source>
</evidence>
<keyword evidence="3" id="KW-0479">Metal-binding</keyword>
<feature type="binding site" evidence="3">
    <location>
        <position position="269"/>
    </location>
    <ligand>
        <name>Mg(2+)</name>
        <dbReference type="ChEBI" id="CHEBI:18420"/>
        <label>1</label>
    </ligand>
</feature>
<comment type="cofactor">
    <cofactor evidence="3">
        <name>Mg(2+)</name>
        <dbReference type="ChEBI" id="CHEBI:18420"/>
    </cofactor>
    <text evidence="3">Binds 2 magnesium ions per subunit.</text>
</comment>
<evidence type="ECO:0000256" key="3">
    <source>
        <dbReference type="PIRSR" id="PIRSR605502-1"/>
    </source>
</evidence>
<dbReference type="Gene3D" id="1.10.4080.10">
    <property type="entry name" value="ADP-ribosylation/Crystallin J1"/>
    <property type="match status" value="1"/>
</dbReference>
<accession>A0A1V3L8M5</accession>
<evidence type="ECO:0008006" key="6">
    <source>
        <dbReference type="Google" id="ProtNLM"/>
    </source>
</evidence>
<comment type="similarity">
    <text evidence="1">Belongs to the ADP-ribosylglycohydrolase family.</text>
</comment>
<name>A0A1V3L8M5_9PAST</name>
<keyword evidence="3" id="KW-0460">Magnesium</keyword>
<dbReference type="AlphaFoldDB" id="A0A1V3L8M5"/>
<dbReference type="PANTHER" id="PTHR16222:SF24">
    <property type="entry name" value="ADP-RIBOSYLHYDROLASE ARH3"/>
    <property type="match status" value="1"/>
</dbReference>
<dbReference type="Pfam" id="PF03747">
    <property type="entry name" value="ADP_ribosyl_GH"/>
    <property type="match status" value="1"/>
</dbReference>
<keyword evidence="2" id="KW-0378">Hydrolase</keyword>
<feature type="binding site" evidence="3">
    <location>
        <position position="266"/>
    </location>
    <ligand>
        <name>Mg(2+)</name>
        <dbReference type="ChEBI" id="CHEBI:18420"/>
        <label>1</label>
    </ligand>
</feature>
<feature type="binding site" evidence="3">
    <location>
        <position position="56"/>
    </location>
    <ligand>
        <name>Mg(2+)</name>
        <dbReference type="ChEBI" id="CHEBI:18420"/>
        <label>1</label>
    </ligand>
</feature>
<dbReference type="EMBL" id="MLAI01000015">
    <property type="protein sequence ID" value="OOF86294.1"/>
    <property type="molecule type" value="Genomic_DNA"/>
</dbReference>
<feature type="binding site" evidence="3">
    <location>
        <position position="54"/>
    </location>
    <ligand>
        <name>Mg(2+)</name>
        <dbReference type="ChEBI" id="CHEBI:18420"/>
        <label>1</label>
    </ligand>
</feature>
<dbReference type="InterPro" id="IPR050792">
    <property type="entry name" value="ADP-ribosylglycohydrolase"/>
</dbReference>
<protein>
    <recommendedName>
        <fullName evidence="6">ADP-ribosylglycohydrolase</fullName>
    </recommendedName>
</protein>
<organism evidence="4 5">
    <name type="scientific">Rodentibacter ratti</name>
    <dbReference type="NCBI Taxonomy" id="1906745"/>
    <lineage>
        <taxon>Bacteria</taxon>
        <taxon>Pseudomonadati</taxon>
        <taxon>Pseudomonadota</taxon>
        <taxon>Gammaproteobacteria</taxon>
        <taxon>Pasteurellales</taxon>
        <taxon>Pasteurellaceae</taxon>
        <taxon>Rodentibacter</taxon>
    </lineage>
</organism>
<dbReference type="RefSeq" id="WP_077552884.1">
    <property type="nucleotide sequence ID" value="NZ_MLAI01000015.1"/>
</dbReference>
<dbReference type="InterPro" id="IPR005502">
    <property type="entry name" value="Ribosyl_crysJ1"/>
</dbReference>
<comment type="caution">
    <text evidence="4">The sequence shown here is derived from an EMBL/GenBank/DDBJ whole genome shotgun (WGS) entry which is preliminary data.</text>
</comment>
<feature type="binding site" evidence="3">
    <location>
        <position position="268"/>
    </location>
    <ligand>
        <name>Mg(2+)</name>
        <dbReference type="ChEBI" id="CHEBI:18420"/>
        <label>1</label>
    </ligand>
</feature>
<dbReference type="PANTHER" id="PTHR16222">
    <property type="entry name" value="ADP-RIBOSYLGLYCOHYDROLASE"/>
    <property type="match status" value="1"/>
</dbReference>
<evidence type="ECO:0000256" key="1">
    <source>
        <dbReference type="ARBA" id="ARBA00010702"/>
    </source>
</evidence>
<feature type="binding site" evidence="3">
    <location>
        <position position="55"/>
    </location>
    <ligand>
        <name>Mg(2+)</name>
        <dbReference type="ChEBI" id="CHEBI:18420"/>
        <label>1</label>
    </ligand>
</feature>
<evidence type="ECO:0000313" key="4">
    <source>
        <dbReference type="EMBL" id="OOF86294.1"/>
    </source>
</evidence>
<dbReference type="Proteomes" id="UP000189353">
    <property type="component" value="Unassembled WGS sequence"/>
</dbReference>
<reference evidence="4 5" key="1">
    <citation type="submission" date="2016-10" db="EMBL/GenBank/DDBJ databases">
        <title>Rodentibacter gen. nov. and new species.</title>
        <authorList>
            <person name="Christensen H."/>
        </authorList>
    </citation>
    <scope>NUCLEOTIDE SEQUENCE [LARGE SCALE GENOMIC DNA]</scope>
    <source>
        <strain evidence="4 5">Ppn158</strain>
    </source>
</reference>
<dbReference type="SUPFAM" id="SSF101478">
    <property type="entry name" value="ADP-ribosylglycohydrolase"/>
    <property type="match status" value="1"/>
</dbReference>
<dbReference type="OrthoDB" id="9798107at2"/>
<proteinExistence type="inferred from homology"/>